<dbReference type="EMBL" id="OU963863">
    <property type="protein sequence ID" value="CAH0384369.1"/>
    <property type="molecule type" value="Genomic_DNA"/>
</dbReference>
<proteinExistence type="predicted"/>
<dbReference type="Proteomes" id="UP001152759">
    <property type="component" value="Chromosome 2"/>
</dbReference>
<sequence>MVYESDFYTTRRPYTRPSPTISSYSITRRYEVPWEKVPFVPRPSQVPLPYTVYGRRSPTVTRTTRIIRVPSYTPVEMYSFPVTVSTYRRYY</sequence>
<gene>
    <name evidence="1" type="ORF">BEMITA_LOCUS3699</name>
</gene>
<name>A0A9P0A5J3_BEMTA</name>
<protein>
    <submittedName>
        <fullName evidence="1">Uncharacterized protein</fullName>
    </submittedName>
</protein>
<keyword evidence="2" id="KW-1185">Reference proteome</keyword>
<evidence type="ECO:0000313" key="2">
    <source>
        <dbReference type="Proteomes" id="UP001152759"/>
    </source>
</evidence>
<accession>A0A9P0A5J3</accession>
<reference evidence="1" key="1">
    <citation type="submission" date="2021-12" db="EMBL/GenBank/DDBJ databases">
        <authorList>
            <person name="King R."/>
        </authorList>
    </citation>
    <scope>NUCLEOTIDE SEQUENCE</scope>
</reference>
<evidence type="ECO:0000313" key="1">
    <source>
        <dbReference type="EMBL" id="CAH0384369.1"/>
    </source>
</evidence>
<organism evidence="1 2">
    <name type="scientific">Bemisia tabaci</name>
    <name type="common">Sweetpotato whitefly</name>
    <name type="synonym">Aleurodes tabaci</name>
    <dbReference type="NCBI Taxonomy" id="7038"/>
    <lineage>
        <taxon>Eukaryota</taxon>
        <taxon>Metazoa</taxon>
        <taxon>Ecdysozoa</taxon>
        <taxon>Arthropoda</taxon>
        <taxon>Hexapoda</taxon>
        <taxon>Insecta</taxon>
        <taxon>Pterygota</taxon>
        <taxon>Neoptera</taxon>
        <taxon>Paraneoptera</taxon>
        <taxon>Hemiptera</taxon>
        <taxon>Sternorrhyncha</taxon>
        <taxon>Aleyrodoidea</taxon>
        <taxon>Aleyrodidae</taxon>
        <taxon>Aleyrodinae</taxon>
        <taxon>Bemisia</taxon>
    </lineage>
</organism>
<dbReference type="AlphaFoldDB" id="A0A9P0A5J3"/>